<comment type="caution">
    <text evidence="3">The sequence shown here is derived from an EMBL/GenBank/DDBJ whole genome shotgun (WGS) entry which is preliminary data.</text>
</comment>
<name>A0AAW0BPE6_9AGAR</name>
<keyword evidence="4" id="KW-1185">Reference proteome</keyword>
<reference evidence="3 4" key="1">
    <citation type="journal article" date="2024" name="J Genomics">
        <title>Draft genome sequencing and assembly of Favolaschia claudopus CIRM-BRFM 2984 isolated from oak limbs.</title>
        <authorList>
            <person name="Navarro D."/>
            <person name="Drula E."/>
            <person name="Chaduli D."/>
            <person name="Cazenave R."/>
            <person name="Ahrendt S."/>
            <person name="Wang J."/>
            <person name="Lipzen A."/>
            <person name="Daum C."/>
            <person name="Barry K."/>
            <person name="Grigoriev I.V."/>
            <person name="Favel A."/>
            <person name="Rosso M.N."/>
            <person name="Martin F."/>
        </authorList>
    </citation>
    <scope>NUCLEOTIDE SEQUENCE [LARGE SCALE GENOMIC DNA]</scope>
    <source>
        <strain evidence="3 4">CIRM-BRFM 2984</strain>
    </source>
</reference>
<proteinExistence type="predicted"/>
<feature type="region of interest" description="Disordered" evidence="1">
    <location>
        <begin position="47"/>
        <end position="71"/>
    </location>
</feature>
<evidence type="ECO:0000256" key="1">
    <source>
        <dbReference type="SAM" id="MobiDB-lite"/>
    </source>
</evidence>
<evidence type="ECO:0000313" key="3">
    <source>
        <dbReference type="EMBL" id="KAK7027827.1"/>
    </source>
</evidence>
<feature type="signal peptide" evidence="2">
    <location>
        <begin position="1"/>
        <end position="32"/>
    </location>
</feature>
<keyword evidence="2" id="KW-0732">Signal</keyword>
<protein>
    <submittedName>
        <fullName evidence="3">Uncharacterized protein</fullName>
    </submittedName>
</protein>
<accession>A0AAW0BPE6</accession>
<feature type="chain" id="PRO_5043384736" evidence="2">
    <location>
        <begin position="33"/>
        <end position="170"/>
    </location>
</feature>
<organism evidence="3 4">
    <name type="scientific">Favolaschia claudopus</name>
    <dbReference type="NCBI Taxonomy" id="2862362"/>
    <lineage>
        <taxon>Eukaryota</taxon>
        <taxon>Fungi</taxon>
        <taxon>Dikarya</taxon>
        <taxon>Basidiomycota</taxon>
        <taxon>Agaricomycotina</taxon>
        <taxon>Agaricomycetes</taxon>
        <taxon>Agaricomycetidae</taxon>
        <taxon>Agaricales</taxon>
        <taxon>Marasmiineae</taxon>
        <taxon>Mycenaceae</taxon>
        <taxon>Favolaschia</taxon>
    </lineage>
</organism>
<evidence type="ECO:0000256" key="2">
    <source>
        <dbReference type="SAM" id="SignalP"/>
    </source>
</evidence>
<dbReference type="AlphaFoldDB" id="A0AAW0BPE6"/>
<gene>
    <name evidence="3" type="ORF">R3P38DRAFT_2776926</name>
</gene>
<evidence type="ECO:0000313" key="4">
    <source>
        <dbReference type="Proteomes" id="UP001362999"/>
    </source>
</evidence>
<sequence length="170" mass="17948">MASVVAYPTHMAYLVVPVAPVLVALPLAVGTAVPSIPPSVPPTITSAPAVRPPVAPASTASPKEPVKKEKATSTLPAPLVEMLRTEGPYLANEVFSTVPSQPLEPVEETFPVPEWYSITRGRFVGVTDQYALAEFAISGVAGYARKAYATQEHALRAFNLALTWGGVQIV</sequence>
<dbReference type="EMBL" id="JAWWNJ010000029">
    <property type="protein sequence ID" value="KAK7027827.1"/>
    <property type="molecule type" value="Genomic_DNA"/>
</dbReference>
<dbReference type="Proteomes" id="UP001362999">
    <property type="component" value="Unassembled WGS sequence"/>
</dbReference>